<accession>A0ABN9GY83</accession>
<comment type="caution">
    <text evidence="1">The sequence shown here is derived from an EMBL/GenBank/DDBJ whole genome shotgun (WGS) entry which is preliminary data.</text>
</comment>
<evidence type="ECO:0000313" key="2">
    <source>
        <dbReference type="Proteomes" id="UP001162483"/>
    </source>
</evidence>
<protein>
    <submittedName>
        <fullName evidence="1">Uncharacterized protein</fullName>
    </submittedName>
</protein>
<sequence length="90" mass="10746">VIRHRVIWLDSGHRVIRHWIVWLDSGHRVIWHNRTIRLGRHIKLGRVHWVIGHQGIRLNHGRRVLRRQADWFGYWQDGIVTGAQEVCAGL</sequence>
<feature type="non-terminal residue" evidence="1">
    <location>
        <position position="1"/>
    </location>
</feature>
<evidence type="ECO:0000313" key="1">
    <source>
        <dbReference type="EMBL" id="CAI9613894.1"/>
    </source>
</evidence>
<reference evidence="1" key="1">
    <citation type="submission" date="2023-05" db="EMBL/GenBank/DDBJ databases">
        <authorList>
            <person name="Stuckert A."/>
        </authorList>
    </citation>
    <scope>NUCLEOTIDE SEQUENCE</scope>
</reference>
<proteinExistence type="predicted"/>
<keyword evidence="2" id="KW-1185">Reference proteome</keyword>
<dbReference type="Proteomes" id="UP001162483">
    <property type="component" value="Unassembled WGS sequence"/>
</dbReference>
<dbReference type="EMBL" id="CATNWA010019561">
    <property type="protein sequence ID" value="CAI9613894.1"/>
    <property type="molecule type" value="Genomic_DNA"/>
</dbReference>
<organism evidence="1 2">
    <name type="scientific">Staurois parvus</name>
    <dbReference type="NCBI Taxonomy" id="386267"/>
    <lineage>
        <taxon>Eukaryota</taxon>
        <taxon>Metazoa</taxon>
        <taxon>Chordata</taxon>
        <taxon>Craniata</taxon>
        <taxon>Vertebrata</taxon>
        <taxon>Euteleostomi</taxon>
        <taxon>Amphibia</taxon>
        <taxon>Batrachia</taxon>
        <taxon>Anura</taxon>
        <taxon>Neobatrachia</taxon>
        <taxon>Ranoidea</taxon>
        <taxon>Ranidae</taxon>
        <taxon>Staurois</taxon>
    </lineage>
</organism>
<name>A0ABN9GY83_9NEOB</name>
<gene>
    <name evidence="1" type="ORF">SPARVUS_LOCUS14975491</name>
</gene>